<accession>A0ABT6Y0H5</accession>
<dbReference type="InterPro" id="IPR007690">
    <property type="entry name" value="T2SS_GspM"/>
</dbReference>
<comment type="caution">
    <text evidence="2">The sequence shown here is derived from an EMBL/GenBank/DDBJ whole genome shotgun (WGS) entry which is preliminary data.</text>
</comment>
<evidence type="ECO:0000256" key="1">
    <source>
        <dbReference type="SAM" id="MobiDB-lite"/>
    </source>
</evidence>
<dbReference type="InterPro" id="IPR014717">
    <property type="entry name" value="Transl_elong_EF1B/ribsomal_bS6"/>
</dbReference>
<sequence>MKLTMSRSLSQRDKTILLLLGVVVVLLLVYLIGVRPALNQLSNLAEERSSLEQTLASLGQVHARQQQTEERGKSVLSRVPIGAHEANALELLNQIAEQDHVTLVSVAYGNGTSGAPSVGTSGGSTSSSTSGSSNASQGGGGLSSLQYNVVVTGTTANLESFFADLATAPRLMTVQLQSVSGTASGDTANFTLAVYYRNG</sequence>
<evidence type="ECO:0000313" key="2">
    <source>
        <dbReference type="EMBL" id="MDI9260828.1"/>
    </source>
</evidence>
<reference evidence="2 3" key="1">
    <citation type="submission" date="2023-04" db="EMBL/GenBank/DDBJ databases">
        <title>A. sendaiensis sub sp. chiapanensis a novel subspecie with specific adaptation in bacterial cell wall isolated from an active volcano.</title>
        <authorList>
            <person name="Alvarez Gutierrez P.E."/>
            <person name="Ortiz Cortes L.Y."/>
        </authorList>
    </citation>
    <scope>NUCLEOTIDE SEQUENCE [LARGE SCALE GENOMIC DNA]</scope>
    <source>
        <strain evidence="2 3">PA2</strain>
    </source>
</reference>
<name>A0ABT6Y0H5_ALISE</name>
<proteinExistence type="predicted"/>
<dbReference type="EMBL" id="JASGCB010000023">
    <property type="protein sequence ID" value="MDI9260828.1"/>
    <property type="molecule type" value="Genomic_DNA"/>
</dbReference>
<protein>
    <submittedName>
        <fullName evidence="2">Type II secretion system protein GspM</fullName>
    </submittedName>
</protein>
<gene>
    <name evidence="2" type="primary">gspM</name>
    <name evidence="2" type="ORF">QID03_11690</name>
</gene>
<dbReference type="RefSeq" id="WP_283204263.1">
    <property type="nucleotide sequence ID" value="NZ_JASGCB010000023.1"/>
</dbReference>
<feature type="region of interest" description="Disordered" evidence="1">
    <location>
        <begin position="115"/>
        <end position="140"/>
    </location>
</feature>
<dbReference type="Proteomes" id="UP001529245">
    <property type="component" value="Unassembled WGS sequence"/>
</dbReference>
<keyword evidence="3" id="KW-1185">Reference proteome</keyword>
<evidence type="ECO:0000313" key="3">
    <source>
        <dbReference type="Proteomes" id="UP001529245"/>
    </source>
</evidence>
<feature type="compositionally biased region" description="Low complexity" evidence="1">
    <location>
        <begin position="115"/>
        <end position="136"/>
    </location>
</feature>
<organism evidence="2 3">
    <name type="scientific">Alicyclobacillus sendaiensis PA2</name>
    <dbReference type="NCBI Taxonomy" id="3029425"/>
    <lineage>
        <taxon>Bacteria</taxon>
        <taxon>Bacillati</taxon>
        <taxon>Bacillota</taxon>
        <taxon>Bacilli</taxon>
        <taxon>Bacillales</taxon>
        <taxon>Alicyclobacillaceae</taxon>
        <taxon>Alicyclobacillus</taxon>
    </lineage>
</organism>
<dbReference type="Gene3D" id="3.30.70.60">
    <property type="match status" value="1"/>
</dbReference>
<dbReference type="Pfam" id="PF04612">
    <property type="entry name" value="T2SSM"/>
    <property type="match status" value="1"/>
</dbReference>